<accession>A0A562UQ94</accession>
<dbReference type="InterPro" id="IPR011989">
    <property type="entry name" value="ARM-like"/>
</dbReference>
<dbReference type="AlphaFoldDB" id="A0A562UQ94"/>
<comment type="caution">
    <text evidence="1">The sequence shown here is derived from an EMBL/GenBank/DDBJ whole genome shotgun (WGS) entry which is preliminary data.</text>
</comment>
<gene>
    <name evidence="1" type="ORF">LX16_4929</name>
</gene>
<dbReference type="Gene3D" id="1.25.10.10">
    <property type="entry name" value="Leucine-rich Repeat Variant"/>
    <property type="match status" value="1"/>
</dbReference>
<name>A0A562UQ94_9ACTN</name>
<dbReference type="SUPFAM" id="SSF48371">
    <property type="entry name" value="ARM repeat"/>
    <property type="match status" value="1"/>
</dbReference>
<evidence type="ECO:0000313" key="1">
    <source>
        <dbReference type="EMBL" id="TWJ07767.1"/>
    </source>
</evidence>
<organism evidence="1 2">
    <name type="scientific">Stackebrandtia albiflava</name>
    <dbReference type="NCBI Taxonomy" id="406432"/>
    <lineage>
        <taxon>Bacteria</taxon>
        <taxon>Bacillati</taxon>
        <taxon>Actinomycetota</taxon>
        <taxon>Actinomycetes</taxon>
        <taxon>Glycomycetales</taxon>
        <taxon>Glycomycetaceae</taxon>
        <taxon>Stackebrandtia</taxon>
    </lineage>
</organism>
<dbReference type="Proteomes" id="UP000321617">
    <property type="component" value="Unassembled WGS sequence"/>
</dbReference>
<dbReference type="InterPro" id="IPR016024">
    <property type="entry name" value="ARM-type_fold"/>
</dbReference>
<evidence type="ECO:0008006" key="3">
    <source>
        <dbReference type="Google" id="ProtNLM"/>
    </source>
</evidence>
<protein>
    <recommendedName>
        <fullName evidence="3">HEAT repeat protein</fullName>
    </recommendedName>
</protein>
<sequence length="169" mass="18901">MSLVVYPGGRKPGNGEDILRHFGVEDGKSLGKELLRDAILNKDAIDVELALIVVNTFGFEDAHREFLVELSYADWHHSHEDVVSVLGRLRHPDTIDAIFRATQWIPRYLDYDESRALATKAIWALSYMPGTRAHNALCSLLESEDQILRNRPKLGYAIALGVASFNGVT</sequence>
<reference evidence="1 2" key="1">
    <citation type="journal article" date="2013" name="Stand. Genomic Sci.">
        <title>Genomic Encyclopedia of Type Strains, Phase I: The one thousand microbial genomes (KMG-I) project.</title>
        <authorList>
            <person name="Kyrpides N.C."/>
            <person name="Woyke T."/>
            <person name="Eisen J.A."/>
            <person name="Garrity G."/>
            <person name="Lilburn T.G."/>
            <person name="Beck B.J."/>
            <person name="Whitman W.B."/>
            <person name="Hugenholtz P."/>
            <person name="Klenk H.P."/>
        </authorList>
    </citation>
    <scope>NUCLEOTIDE SEQUENCE [LARGE SCALE GENOMIC DNA]</scope>
    <source>
        <strain evidence="1 2">DSM 45044</strain>
    </source>
</reference>
<evidence type="ECO:0000313" key="2">
    <source>
        <dbReference type="Proteomes" id="UP000321617"/>
    </source>
</evidence>
<proteinExistence type="predicted"/>
<keyword evidence="2" id="KW-1185">Reference proteome</keyword>
<dbReference type="EMBL" id="VLLL01000010">
    <property type="protein sequence ID" value="TWJ07767.1"/>
    <property type="molecule type" value="Genomic_DNA"/>
</dbReference>